<keyword evidence="2" id="KW-1185">Reference proteome</keyword>
<dbReference type="EMBL" id="BMAO01002128">
    <property type="protein sequence ID" value="GFQ78478.1"/>
    <property type="molecule type" value="Genomic_DNA"/>
</dbReference>
<proteinExistence type="predicted"/>
<comment type="caution">
    <text evidence="1">The sequence shown here is derived from an EMBL/GenBank/DDBJ whole genome shotgun (WGS) entry which is preliminary data.</text>
</comment>
<organism evidence="1 2">
    <name type="scientific">Trichonephila clavata</name>
    <name type="common">Joro spider</name>
    <name type="synonym">Nephila clavata</name>
    <dbReference type="NCBI Taxonomy" id="2740835"/>
    <lineage>
        <taxon>Eukaryota</taxon>
        <taxon>Metazoa</taxon>
        <taxon>Ecdysozoa</taxon>
        <taxon>Arthropoda</taxon>
        <taxon>Chelicerata</taxon>
        <taxon>Arachnida</taxon>
        <taxon>Araneae</taxon>
        <taxon>Araneomorphae</taxon>
        <taxon>Entelegynae</taxon>
        <taxon>Araneoidea</taxon>
        <taxon>Nephilidae</taxon>
        <taxon>Trichonephila</taxon>
    </lineage>
</organism>
<sequence>MRVCATNKKLTQAHLNDAPSRRRDLLLDATSLSSFGFPSLSTYTLSSMVTRRRLLRYRLPMRLPNVWHYNCISTHKRQISKPLREEDICKVVSLLRYLTCGLSGVNHANVSVFHLTGFSETAPDDAWSVPYAILFFLL</sequence>
<accession>A0A8X6GAX4</accession>
<evidence type="ECO:0000313" key="2">
    <source>
        <dbReference type="Proteomes" id="UP000887116"/>
    </source>
</evidence>
<name>A0A8X6GAX4_TRICU</name>
<dbReference type="AlphaFoldDB" id="A0A8X6GAX4"/>
<dbReference type="Proteomes" id="UP000887116">
    <property type="component" value="Unassembled WGS sequence"/>
</dbReference>
<reference evidence="1" key="1">
    <citation type="submission" date="2020-07" db="EMBL/GenBank/DDBJ databases">
        <title>Multicomponent nature underlies the extraordinary mechanical properties of spider dragline silk.</title>
        <authorList>
            <person name="Kono N."/>
            <person name="Nakamura H."/>
            <person name="Mori M."/>
            <person name="Yoshida Y."/>
            <person name="Ohtoshi R."/>
            <person name="Malay A.D."/>
            <person name="Moran D.A.P."/>
            <person name="Tomita M."/>
            <person name="Numata K."/>
            <person name="Arakawa K."/>
        </authorList>
    </citation>
    <scope>NUCLEOTIDE SEQUENCE</scope>
</reference>
<protein>
    <submittedName>
        <fullName evidence="1">Uncharacterized protein</fullName>
    </submittedName>
</protein>
<evidence type="ECO:0000313" key="1">
    <source>
        <dbReference type="EMBL" id="GFQ78478.1"/>
    </source>
</evidence>
<gene>
    <name evidence="1" type="ORF">TNCT_577831</name>
</gene>